<evidence type="ECO:0000256" key="1">
    <source>
        <dbReference type="ARBA" id="ARBA00006082"/>
    </source>
</evidence>
<dbReference type="Pfam" id="PF13589">
    <property type="entry name" value="HATPase_c_3"/>
    <property type="match status" value="1"/>
</dbReference>
<dbReference type="GO" id="GO:0061982">
    <property type="term" value="P:meiosis I cell cycle process"/>
    <property type="evidence" value="ECO:0007669"/>
    <property type="project" value="UniProtKB-ARBA"/>
</dbReference>
<dbReference type="GO" id="GO:0006298">
    <property type="term" value="P:mismatch repair"/>
    <property type="evidence" value="ECO:0007669"/>
    <property type="project" value="InterPro"/>
</dbReference>
<dbReference type="GO" id="GO:0005524">
    <property type="term" value="F:ATP binding"/>
    <property type="evidence" value="ECO:0007669"/>
    <property type="project" value="InterPro"/>
</dbReference>
<gene>
    <name evidence="5 7" type="ORF">P152DRAFT_514376</name>
</gene>
<feature type="region of interest" description="Disordered" evidence="3">
    <location>
        <begin position="487"/>
        <end position="525"/>
    </location>
</feature>
<dbReference type="PANTHER" id="PTHR10073:SF41">
    <property type="entry name" value="MISMATCH REPAIR PROTEIN, PUTATIVE (AFU_ORTHOLOGUE AFUA_8G05820)-RELATED"/>
    <property type="match status" value="1"/>
</dbReference>
<dbReference type="Gene3D" id="3.30.230.10">
    <property type="match status" value="1"/>
</dbReference>
<dbReference type="AlphaFoldDB" id="A0A6G1G2R3"/>
<dbReference type="SUPFAM" id="SSF55874">
    <property type="entry name" value="ATPase domain of HSP90 chaperone/DNA topoisomerase II/histidine kinase"/>
    <property type="match status" value="1"/>
</dbReference>
<dbReference type="InterPro" id="IPR038973">
    <property type="entry name" value="MutL/Mlh/Pms-like"/>
</dbReference>
<dbReference type="RefSeq" id="XP_033533841.1">
    <property type="nucleotide sequence ID" value="XM_033682856.1"/>
</dbReference>
<feature type="compositionally biased region" description="Pro residues" evidence="3">
    <location>
        <begin position="1"/>
        <end position="12"/>
    </location>
</feature>
<dbReference type="InterPro" id="IPR036890">
    <property type="entry name" value="HATPase_C_sf"/>
</dbReference>
<evidence type="ECO:0000256" key="3">
    <source>
        <dbReference type="SAM" id="MobiDB-lite"/>
    </source>
</evidence>
<reference evidence="7" key="2">
    <citation type="submission" date="2020-04" db="EMBL/GenBank/DDBJ databases">
        <authorList>
            <consortium name="NCBI Genome Project"/>
        </authorList>
    </citation>
    <scope>NUCLEOTIDE SEQUENCE</scope>
    <source>
        <strain evidence="7">CBS 781.70</strain>
    </source>
</reference>
<dbReference type="SMART" id="SM01340">
    <property type="entry name" value="DNA_mis_repair"/>
    <property type="match status" value="1"/>
</dbReference>
<dbReference type="Proteomes" id="UP000504638">
    <property type="component" value="Unplaced"/>
</dbReference>
<feature type="region of interest" description="Disordered" evidence="3">
    <location>
        <begin position="552"/>
        <end position="603"/>
    </location>
</feature>
<dbReference type="InterPro" id="IPR014721">
    <property type="entry name" value="Ribsml_uS5_D2-typ_fold_subgr"/>
</dbReference>
<evidence type="ECO:0000313" key="5">
    <source>
        <dbReference type="EMBL" id="KAF1812210.1"/>
    </source>
</evidence>
<dbReference type="InterPro" id="IPR013507">
    <property type="entry name" value="DNA_mismatch_S5_2-like"/>
</dbReference>
<feature type="region of interest" description="Disordered" evidence="3">
    <location>
        <begin position="1"/>
        <end position="22"/>
    </location>
</feature>
<dbReference type="GO" id="GO:0140664">
    <property type="term" value="F:ATP-dependent DNA damage sensor activity"/>
    <property type="evidence" value="ECO:0007669"/>
    <property type="project" value="InterPro"/>
</dbReference>
<keyword evidence="6" id="KW-1185">Reference proteome</keyword>
<dbReference type="GO" id="GO:0032389">
    <property type="term" value="C:MutLalpha complex"/>
    <property type="evidence" value="ECO:0007669"/>
    <property type="project" value="TreeGrafter"/>
</dbReference>
<comment type="similarity">
    <text evidence="1">Belongs to the DNA mismatch repair MutL/HexB family.</text>
</comment>
<dbReference type="SUPFAM" id="SSF54211">
    <property type="entry name" value="Ribosomal protein S5 domain 2-like"/>
    <property type="match status" value="1"/>
</dbReference>
<reference evidence="5 7" key="1">
    <citation type="submission" date="2020-01" db="EMBL/GenBank/DDBJ databases">
        <authorList>
            <consortium name="DOE Joint Genome Institute"/>
            <person name="Haridas S."/>
            <person name="Albert R."/>
            <person name="Binder M."/>
            <person name="Bloem J."/>
            <person name="Labutti K."/>
            <person name="Salamov A."/>
            <person name="Andreopoulos B."/>
            <person name="Baker S.E."/>
            <person name="Barry K."/>
            <person name="Bills G."/>
            <person name="Bluhm B.H."/>
            <person name="Cannon C."/>
            <person name="Castanera R."/>
            <person name="Culley D.E."/>
            <person name="Daum C."/>
            <person name="Ezra D."/>
            <person name="Gonzalez J.B."/>
            <person name="Henrissat B."/>
            <person name="Kuo A."/>
            <person name="Liang C."/>
            <person name="Lipzen A."/>
            <person name="Lutzoni F."/>
            <person name="Magnuson J."/>
            <person name="Mondo S."/>
            <person name="Nolan M."/>
            <person name="Ohm R."/>
            <person name="Pangilinan J."/>
            <person name="Park H.-J."/>
            <person name="Ramirez L."/>
            <person name="Alfaro M."/>
            <person name="Sun H."/>
            <person name="Tritt A."/>
            <person name="Yoshinaga Y."/>
            <person name="Zwiers L.-H."/>
            <person name="Turgeon B.G."/>
            <person name="Goodwin S.B."/>
            <person name="Spatafora J.W."/>
            <person name="Crous P.W."/>
            <person name="Grigoriev I.V."/>
        </authorList>
    </citation>
    <scope>NUCLEOTIDE SEQUENCE</scope>
    <source>
        <strain evidence="5 7">CBS 781.70</strain>
    </source>
</reference>
<evidence type="ECO:0000313" key="7">
    <source>
        <dbReference type="RefSeq" id="XP_033533841.1"/>
    </source>
</evidence>
<feature type="region of interest" description="Disordered" evidence="3">
    <location>
        <begin position="622"/>
        <end position="659"/>
    </location>
</feature>
<name>A0A6G1G2R3_9PEZI</name>
<dbReference type="PANTHER" id="PTHR10073">
    <property type="entry name" value="DNA MISMATCH REPAIR PROTEIN MLH, PMS, MUTL"/>
    <property type="match status" value="1"/>
</dbReference>
<accession>A0A6G1G2R3</accession>
<evidence type="ECO:0000313" key="6">
    <source>
        <dbReference type="Proteomes" id="UP000504638"/>
    </source>
</evidence>
<protein>
    <recommendedName>
        <fullName evidence="4">DNA mismatch repair protein S5 domain-containing protein</fullName>
    </recommendedName>
</protein>
<dbReference type="GeneID" id="54423426"/>
<dbReference type="Gene3D" id="3.30.565.10">
    <property type="entry name" value="Histidine kinase-like ATPase, C-terminal domain"/>
    <property type="match status" value="1"/>
</dbReference>
<evidence type="ECO:0000259" key="4">
    <source>
        <dbReference type="SMART" id="SM01340"/>
    </source>
</evidence>
<dbReference type="EMBL" id="ML975158">
    <property type="protein sequence ID" value="KAF1812210.1"/>
    <property type="molecule type" value="Genomic_DNA"/>
</dbReference>
<dbReference type="GO" id="GO:0016887">
    <property type="term" value="F:ATP hydrolysis activity"/>
    <property type="evidence" value="ECO:0007669"/>
    <property type="project" value="InterPro"/>
</dbReference>
<feature type="domain" description="DNA mismatch repair protein S5" evidence="4">
    <location>
        <begin position="220"/>
        <end position="349"/>
    </location>
</feature>
<evidence type="ECO:0000256" key="2">
    <source>
        <dbReference type="ARBA" id="ARBA00022763"/>
    </source>
</evidence>
<feature type="compositionally biased region" description="Polar residues" evidence="3">
    <location>
        <begin position="422"/>
        <end position="436"/>
    </location>
</feature>
<feature type="region of interest" description="Disordered" evidence="3">
    <location>
        <begin position="414"/>
        <end position="436"/>
    </location>
</feature>
<proteinExistence type="inferred from homology"/>
<organism evidence="5">
    <name type="scientific">Eremomyces bilateralis CBS 781.70</name>
    <dbReference type="NCBI Taxonomy" id="1392243"/>
    <lineage>
        <taxon>Eukaryota</taxon>
        <taxon>Fungi</taxon>
        <taxon>Dikarya</taxon>
        <taxon>Ascomycota</taxon>
        <taxon>Pezizomycotina</taxon>
        <taxon>Dothideomycetes</taxon>
        <taxon>Dothideomycetes incertae sedis</taxon>
        <taxon>Eremomycetales</taxon>
        <taxon>Eremomycetaceae</taxon>
        <taxon>Eremomyces</taxon>
    </lineage>
</organism>
<dbReference type="InterPro" id="IPR020568">
    <property type="entry name" value="Ribosomal_Su5_D2-typ_SF"/>
</dbReference>
<feature type="compositionally biased region" description="Polar residues" evidence="3">
    <location>
        <begin position="624"/>
        <end position="641"/>
    </location>
</feature>
<sequence>MSVTLLPPPSPQAPRALRSTQTITTTPSALKELLDNALDARASSIALDLAADSLSSLSVRDNGHGIIPEDRRLVCRRHCTSKLRDLDELSEVGRKSLGFRGETLASVAEVSRGVRVSSKVEGESVGQCFWYGPDGEPTRHSPTPQPVGTTVHVEGFLEQFPVQKQAALKTVSKTHATIKALLKMYALARPGVRLSLCVLETPDGSWSYSPAAEPTVQDAAMKLFGTAPVAMCAWETFHHDRYEFQALLPSPTATDPQAVDRLGSFLSIDARPVSSTRWPQKQLISLFRETLKRQCPQFAGAKDPLLVLNVVCEAGIYNPNVKPAKDDTHFDGAAEVLGAFQKFMVQVYGEDAAQPSSATDVEATVSSSPLPSISGEAPARNIGLADVGSPSTAFPMTPSSAFRTYHHTQEIRNNVDGDTQREGSNSALSQNPDATELNPWTLSRLNARTGLIDSLALQMTTSRQHLNLVNRSAVQLPSPKNFQTVHNQMPPSPRASSPVRIASPYPSYSLPIKDHQSSSSPSSRRVLCTYGSVRSARGRGGFSNFVSARKMRGYDRGSNSTPTQSVMGRPPPRSMGRWGIPSRSEPDGSTYPLRKRQRQTPRTTADLRTAFQPLQHVAHPPATVFSTHSHGPVATSEQIQHPSPYRPFSQPSFAGSNRPIPSASSVELMSKHEQIPSQQRPILSGTIATDKPSGLHNLQLAISASLDCIRTSLRKLNIITNRIQWGWPARESYYALQPPPGGMELQRMNARLHRLLAEKYPDINLDGNLQIDLKVAFSSGDEVLLQ</sequence>
<reference evidence="7" key="3">
    <citation type="submission" date="2025-04" db="UniProtKB">
        <authorList>
            <consortium name="RefSeq"/>
        </authorList>
    </citation>
    <scope>IDENTIFICATION</scope>
    <source>
        <strain evidence="7">CBS 781.70</strain>
    </source>
</reference>
<feature type="compositionally biased region" description="Polar residues" evidence="3">
    <location>
        <begin position="557"/>
        <end position="566"/>
    </location>
</feature>
<keyword evidence="2" id="KW-0227">DNA damage</keyword>
<dbReference type="OrthoDB" id="10263226at2759"/>
<dbReference type="GO" id="GO:0030983">
    <property type="term" value="F:mismatched DNA binding"/>
    <property type="evidence" value="ECO:0007669"/>
    <property type="project" value="InterPro"/>
</dbReference>